<feature type="transmembrane region" description="Helical" evidence="6">
    <location>
        <begin position="93"/>
        <end position="114"/>
    </location>
</feature>
<feature type="transmembrane region" description="Helical" evidence="6">
    <location>
        <begin position="147"/>
        <end position="165"/>
    </location>
</feature>
<dbReference type="GO" id="GO:0009055">
    <property type="term" value="F:electron transfer activity"/>
    <property type="evidence" value="ECO:0007669"/>
    <property type="project" value="InterPro"/>
</dbReference>
<evidence type="ECO:0000256" key="1">
    <source>
        <dbReference type="ARBA" id="ARBA00004651"/>
    </source>
</evidence>
<feature type="domain" description="Cytochrome b561 bacterial/Ni-hydrogenase" evidence="7">
    <location>
        <begin position="7"/>
        <end position="168"/>
    </location>
</feature>
<accession>A0A4V2RSV0</accession>
<dbReference type="InterPro" id="IPR051542">
    <property type="entry name" value="Hydrogenase_cytochrome"/>
</dbReference>
<comment type="subcellular location">
    <subcellularLocation>
        <location evidence="1">Cell membrane</location>
        <topology evidence="1">Multi-pass membrane protein</topology>
    </subcellularLocation>
</comment>
<gene>
    <name evidence="8" type="ORF">EDC91_10489</name>
</gene>
<dbReference type="SUPFAM" id="SSF81342">
    <property type="entry name" value="Transmembrane di-heme cytochromes"/>
    <property type="match status" value="1"/>
</dbReference>
<reference evidence="8 9" key="1">
    <citation type="submission" date="2019-03" db="EMBL/GenBank/DDBJ databases">
        <title>Freshwater and sediment microbial communities from various areas in North America, analyzing microbe dynamics in response to fracking.</title>
        <authorList>
            <person name="Lamendella R."/>
        </authorList>
    </citation>
    <scope>NUCLEOTIDE SEQUENCE [LARGE SCALE GENOMIC DNA]</scope>
    <source>
        <strain evidence="8 9">74A</strain>
    </source>
</reference>
<proteinExistence type="predicted"/>
<dbReference type="GO" id="GO:0022904">
    <property type="term" value="P:respiratory electron transport chain"/>
    <property type="evidence" value="ECO:0007669"/>
    <property type="project" value="InterPro"/>
</dbReference>
<keyword evidence="9" id="KW-1185">Reference proteome</keyword>
<keyword evidence="4 6" id="KW-1133">Transmembrane helix</keyword>
<dbReference type="PANTHER" id="PTHR30485:SF2">
    <property type="entry name" value="BLL0597 PROTEIN"/>
    <property type="match status" value="1"/>
</dbReference>
<feature type="transmembrane region" description="Helical" evidence="6">
    <location>
        <begin position="12"/>
        <end position="28"/>
    </location>
</feature>
<dbReference type="InterPro" id="IPR016174">
    <property type="entry name" value="Di-haem_cyt_TM"/>
</dbReference>
<dbReference type="AlphaFoldDB" id="A0A4V2RSV0"/>
<dbReference type="Gene3D" id="1.20.950.20">
    <property type="entry name" value="Transmembrane di-heme cytochromes, Chain C"/>
    <property type="match status" value="1"/>
</dbReference>
<evidence type="ECO:0000313" key="8">
    <source>
        <dbReference type="EMBL" id="TCN87956.1"/>
    </source>
</evidence>
<dbReference type="Pfam" id="PF01292">
    <property type="entry name" value="Ni_hydr_CYTB"/>
    <property type="match status" value="1"/>
</dbReference>
<dbReference type="GO" id="GO:0005886">
    <property type="term" value="C:plasma membrane"/>
    <property type="evidence" value="ECO:0007669"/>
    <property type="project" value="UniProtKB-SubCell"/>
</dbReference>
<evidence type="ECO:0000256" key="6">
    <source>
        <dbReference type="SAM" id="Phobius"/>
    </source>
</evidence>
<evidence type="ECO:0000256" key="2">
    <source>
        <dbReference type="ARBA" id="ARBA00022475"/>
    </source>
</evidence>
<sequence>MAQKVRVWDLPVRVFHWLTVLLFGLLWWTAEQGEMQWHQLCAYLLLINLSVRIVWGFIGSLPARFSHFVVSPQTVVKYWRQQYRQHHAGHNPLGGYMVLALMCLLVLQLGSGMFTTDDIFIEGPLYSLVSDEVAHGFTWLHKRNFDLLLILIAVHISAVLVHEFHGNRLVCALISGNKTLPDGVMIAEQPGLGWRWWLLLLLIAAPITYWLILPLLASW</sequence>
<dbReference type="EMBL" id="SLWF01000004">
    <property type="protein sequence ID" value="TCN87956.1"/>
    <property type="molecule type" value="Genomic_DNA"/>
</dbReference>
<evidence type="ECO:0000313" key="9">
    <source>
        <dbReference type="Proteomes" id="UP000294832"/>
    </source>
</evidence>
<feature type="transmembrane region" description="Helical" evidence="6">
    <location>
        <begin position="194"/>
        <end position="217"/>
    </location>
</feature>
<dbReference type="OrthoDB" id="196472at2"/>
<dbReference type="InterPro" id="IPR011577">
    <property type="entry name" value="Cyt_b561_bac/Ni-Hgenase"/>
</dbReference>
<comment type="caution">
    <text evidence="8">The sequence shown here is derived from an EMBL/GenBank/DDBJ whole genome shotgun (WGS) entry which is preliminary data.</text>
</comment>
<protein>
    <submittedName>
        <fullName evidence="8">Cytochrome b</fullName>
    </submittedName>
</protein>
<evidence type="ECO:0000256" key="3">
    <source>
        <dbReference type="ARBA" id="ARBA00022692"/>
    </source>
</evidence>
<name>A0A4V2RSV0_9GAMM</name>
<dbReference type="RefSeq" id="WP_133038067.1">
    <property type="nucleotide sequence ID" value="NZ_SLWF01000004.1"/>
</dbReference>
<evidence type="ECO:0000256" key="5">
    <source>
        <dbReference type="ARBA" id="ARBA00023136"/>
    </source>
</evidence>
<organism evidence="8 9">
    <name type="scientific">Shewanella fodinae</name>
    <dbReference type="NCBI Taxonomy" id="552357"/>
    <lineage>
        <taxon>Bacteria</taxon>
        <taxon>Pseudomonadati</taxon>
        <taxon>Pseudomonadota</taxon>
        <taxon>Gammaproteobacteria</taxon>
        <taxon>Alteromonadales</taxon>
        <taxon>Shewanellaceae</taxon>
        <taxon>Shewanella</taxon>
    </lineage>
</organism>
<evidence type="ECO:0000256" key="4">
    <source>
        <dbReference type="ARBA" id="ARBA00022989"/>
    </source>
</evidence>
<dbReference type="PANTHER" id="PTHR30485">
    <property type="entry name" value="NI/FE-HYDROGENASE 1 B-TYPE CYTOCHROME SUBUNIT"/>
    <property type="match status" value="1"/>
</dbReference>
<dbReference type="GO" id="GO:0020037">
    <property type="term" value="F:heme binding"/>
    <property type="evidence" value="ECO:0007669"/>
    <property type="project" value="TreeGrafter"/>
</dbReference>
<evidence type="ECO:0000259" key="7">
    <source>
        <dbReference type="Pfam" id="PF01292"/>
    </source>
</evidence>
<dbReference type="Proteomes" id="UP000294832">
    <property type="component" value="Unassembled WGS sequence"/>
</dbReference>
<keyword evidence="5 6" id="KW-0472">Membrane</keyword>
<keyword evidence="3 6" id="KW-0812">Transmembrane</keyword>
<keyword evidence="2" id="KW-1003">Cell membrane</keyword>